<evidence type="ECO:0000313" key="4">
    <source>
        <dbReference type="EMBL" id="MFD3293438.1"/>
    </source>
</evidence>
<dbReference type="Gene3D" id="3.40.50.150">
    <property type="entry name" value="Vaccinia Virus protein VP39"/>
    <property type="match status" value="1"/>
</dbReference>
<accession>A0ABW6D8U9</accession>
<dbReference type="SUPFAM" id="SSF53335">
    <property type="entry name" value="S-adenosyl-L-methionine-dependent methyltransferases"/>
    <property type="match status" value="1"/>
</dbReference>
<dbReference type="SUPFAM" id="SSF110849">
    <property type="entry name" value="ParB/Sulfiredoxin"/>
    <property type="match status" value="1"/>
</dbReference>
<dbReference type="Pfam" id="PF01555">
    <property type="entry name" value="N6_N4_Mtase"/>
    <property type="match status" value="1"/>
</dbReference>
<evidence type="ECO:0000259" key="3">
    <source>
        <dbReference type="SMART" id="SM00470"/>
    </source>
</evidence>
<evidence type="ECO:0000313" key="5">
    <source>
        <dbReference type="Proteomes" id="UP001598112"/>
    </source>
</evidence>
<name>A0ABW6D8U9_9BACT</name>
<comment type="caution">
    <text evidence="4">The sequence shown here is derived from an EMBL/GenBank/DDBJ whole genome shotgun (WGS) entry which is preliminary data.</text>
</comment>
<dbReference type="SMART" id="SM00470">
    <property type="entry name" value="ParB"/>
    <property type="match status" value="1"/>
</dbReference>
<organism evidence="4 5">
    <name type="scientific">Aquirufa originis</name>
    <dbReference type="NCBI Taxonomy" id="3096514"/>
    <lineage>
        <taxon>Bacteria</taxon>
        <taxon>Pseudomonadati</taxon>
        <taxon>Bacteroidota</taxon>
        <taxon>Cytophagia</taxon>
        <taxon>Cytophagales</taxon>
        <taxon>Flectobacillaceae</taxon>
        <taxon>Aquirufa</taxon>
    </lineage>
</organism>
<keyword evidence="5" id="KW-1185">Reference proteome</keyword>
<proteinExistence type="predicted"/>
<protein>
    <submittedName>
        <fullName evidence="4">DNA methyltransferase</fullName>
    </submittedName>
</protein>
<reference evidence="4 5" key="1">
    <citation type="submission" date="2024-03" db="EMBL/GenBank/DDBJ databases">
        <title>Aquirufa genome sequencing.</title>
        <authorList>
            <person name="Pitt A."/>
            <person name="Hahn M.W."/>
        </authorList>
    </citation>
    <scope>NUCLEOTIDE SEQUENCE [LARGE SCALE GENOMIC DNA]</scope>
    <source>
        <strain evidence="4 5">KTFRIE-69F</strain>
    </source>
</reference>
<keyword evidence="2" id="KW-0808">Transferase</keyword>
<dbReference type="InterPro" id="IPR001091">
    <property type="entry name" value="RM_Methyltransferase"/>
</dbReference>
<dbReference type="Pfam" id="PF02195">
    <property type="entry name" value="ParB_N"/>
    <property type="match status" value="1"/>
</dbReference>
<dbReference type="InterPro" id="IPR029063">
    <property type="entry name" value="SAM-dependent_MTases_sf"/>
</dbReference>
<dbReference type="Gene3D" id="3.90.1530.10">
    <property type="entry name" value="Conserved hypothetical protein from pyrococcus furiosus pfu- 392566-001, ParB domain"/>
    <property type="match status" value="1"/>
</dbReference>
<gene>
    <name evidence="4" type="ORF">SKC35_07050</name>
</gene>
<evidence type="ECO:0000256" key="2">
    <source>
        <dbReference type="ARBA" id="ARBA00022679"/>
    </source>
</evidence>
<dbReference type="GO" id="GO:0008168">
    <property type="term" value="F:methyltransferase activity"/>
    <property type="evidence" value="ECO:0007669"/>
    <property type="project" value="UniProtKB-KW"/>
</dbReference>
<evidence type="ECO:0000256" key="1">
    <source>
        <dbReference type="ARBA" id="ARBA00022603"/>
    </source>
</evidence>
<dbReference type="EMBL" id="JBBKXY010000002">
    <property type="protein sequence ID" value="MFD3293438.1"/>
    <property type="molecule type" value="Genomic_DNA"/>
</dbReference>
<sequence length="554" mass="64479">MESKAQLLDSVRRLNISQVVIPQEMKNLYDYTNRSLEVDTLQSSIEEFSQIEPITVVEIDQQFYVINGVLRLTALLRSGKNEINAIVLNIDTTAEDFSLCDLIVHSQIKKEKTAKEKMKEFISIMRLENGDENPLRDRNKRYDFLSTSLGKGWSRSNVIMMVNIILWTKKNGDPLNIVERVFSGEILISQAFYVIETLAREDYSYKKEEESNILSKFLAGHFKKDKVESLIDTFNYKRKEGYTEIDVYPIKTENYEIIQGSIEEIELPEDMQLDVIFSSPIYYKLRRYGDDPNEMGWEATPKLYAKRLVDSLMKPYRRLKDTGNMFINLGETYDKGQCLAVIEHVVLEMVSRGMFYVDRIIWKKDSNKPISNQNHRFQPSYEVVLHFAKSKDFYFNRFKIKKDNIDYSVLKGCKDYGWEGVNYYVPNFYKQLRTIMSENELHDIVTVQTNTSRIKHVEGEEWHPATFSQMLPAIFLSTFCPKPTQDYTPLVFDPFNGIASTGSTALMLGYRYCGVELYPNNVDTSKRVLAESLKEYNSDAIHQIESQKVYELVA</sequence>
<feature type="domain" description="ParB-like N-terminal" evidence="3">
    <location>
        <begin position="18"/>
        <end position="103"/>
    </location>
</feature>
<dbReference type="RefSeq" id="WP_377978684.1">
    <property type="nucleotide sequence ID" value="NZ_JBBKXY010000002.1"/>
</dbReference>
<dbReference type="Proteomes" id="UP001598112">
    <property type="component" value="Unassembled WGS sequence"/>
</dbReference>
<dbReference type="InterPro" id="IPR003115">
    <property type="entry name" value="ParB_N"/>
</dbReference>
<dbReference type="GO" id="GO:0032259">
    <property type="term" value="P:methylation"/>
    <property type="evidence" value="ECO:0007669"/>
    <property type="project" value="UniProtKB-KW"/>
</dbReference>
<keyword evidence="1 4" id="KW-0489">Methyltransferase</keyword>
<dbReference type="InterPro" id="IPR002941">
    <property type="entry name" value="DNA_methylase_N4/N6"/>
</dbReference>
<dbReference type="InterPro" id="IPR036086">
    <property type="entry name" value="ParB/Sulfiredoxin_sf"/>
</dbReference>
<dbReference type="PRINTS" id="PR00508">
    <property type="entry name" value="S21N4MTFRASE"/>
</dbReference>